<gene>
    <name evidence="2" type="ORF">FH972_024168</name>
</gene>
<keyword evidence="3" id="KW-1185">Reference proteome</keyword>
<evidence type="ECO:0000256" key="1">
    <source>
        <dbReference type="SAM" id="MobiDB-lite"/>
    </source>
</evidence>
<reference evidence="2 3" key="1">
    <citation type="submission" date="2019-06" db="EMBL/GenBank/DDBJ databases">
        <title>A chromosomal-level reference genome of Carpinus fangiana (Coryloideae, Betulaceae).</title>
        <authorList>
            <person name="Yang X."/>
            <person name="Wang Z."/>
            <person name="Zhang L."/>
            <person name="Hao G."/>
            <person name="Liu J."/>
            <person name="Yang Y."/>
        </authorList>
    </citation>
    <scope>NUCLEOTIDE SEQUENCE [LARGE SCALE GENOMIC DNA]</scope>
    <source>
        <strain evidence="2">Cfa_2016G</strain>
        <tissue evidence="2">Leaf</tissue>
    </source>
</reference>
<organism evidence="2 3">
    <name type="scientific">Carpinus fangiana</name>
    <dbReference type="NCBI Taxonomy" id="176857"/>
    <lineage>
        <taxon>Eukaryota</taxon>
        <taxon>Viridiplantae</taxon>
        <taxon>Streptophyta</taxon>
        <taxon>Embryophyta</taxon>
        <taxon>Tracheophyta</taxon>
        <taxon>Spermatophyta</taxon>
        <taxon>Magnoliopsida</taxon>
        <taxon>eudicotyledons</taxon>
        <taxon>Gunneridae</taxon>
        <taxon>Pentapetalae</taxon>
        <taxon>rosids</taxon>
        <taxon>fabids</taxon>
        <taxon>Fagales</taxon>
        <taxon>Betulaceae</taxon>
        <taxon>Carpinus</taxon>
    </lineage>
</organism>
<dbReference type="EMBL" id="VIBQ01000016">
    <property type="protein sequence ID" value="KAB8356586.1"/>
    <property type="molecule type" value="Genomic_DNA"/>
</dbReference>
<dbReference type="AlphaFoldDB" id="A0A5N6KXJ6"/>
<feature type="region of interest" description="Disordered" evidence="1">
    <location>
        <begin position="1"/>
        <end position="21"/>
    </location>
</feature>
<dbReference type="Proteomes" id="UP000327013">
    <property type="component" value="Unassembled WGS sequence"/>
</dbReference>
<sequence length="68" mass="7253">MAPANNNGWWQPAKPGGTPTTVGVCLLHRDDASDHRKARQRQTETACASACRKLPAATWANAREPVGG</sequence>
<protein>
    <submittedName>
        <fullName evidence="2">Uncharacterized protein</fullName>
    </submittedName>
</protein>
<name>A0A5N6KXJ6_9ROSI</name>
<comment type="caution">
    <text evidence="2">The sequence shown here is derived from an EMBL/GenBank/DDBJ whole genome shotgun (WGS) entry which is preliminary data.</text>
</comment>
<accession>A0A5N6KXJ6</accession>
<proteinExistence type="predicted"/>
<evidence type="ECO:0000313" key="3">
    <source>
        <dbReference type="Proteomes" id="UP000327013"/>
    </source>
</evidence>
<evidence type="ECO:0000313" key="2">
    <source>
        <dbReference type="EMBL" id="KAB8356586.1"/>
    </source>
</evidence>